<keyword evidence="14" id="KW-1185">Reference proteome</keyword>
<dbReference type="Gene3D" id="3.40.50.1700">
    <property type="entry name" value="Glycoside hydrolase family 3 C-terminal domain"/>
    <property type="match status" value="1"/>
</dbReference>
<keyword evidence="7" id="KW-0119">Carbohydrate metabolism</keyword>
<dbReference type="Pfam" id="PF01915">
    <property type="entry name" value="Glyco_hydro_3_C"/>
    <property type="match status" value="1"/>
</dbReference>
<keyword evidence="4 10" id="KW-0732">Signal</keyword>
<dbReference type="PANTHER" id="PTHR30620">
    <property type="entry name" value="PERIPLASMIC BETA-GLUCOSIDASE-RELATED"/>
    <property type="match status" value="1"/>
</dbReference>
<evidence type="ECO:0000259" key="12">
    <source>
        <dbReference type="Pfam" id="PF01915"/>
    </source>
</evidence>
<comment type="similarity">
    <text evidence="2">Belongs to the glycosyl hydrolase 3 family.</text>
</comment>
<dbReference type="SUPFAM" id="SSF51445">
    <property type="entry name" value="(Trans)glycosidases"/>
    <property type="match status" value="1"/>
</dbReference>
<sequence>MAIQNSRPGRRALLIGLLASTAVCHPQGQNVKVLRPRSTDNATFPYQNASLCIDDRLDDLISRMTVAEKAGQLFHTQISMGPNGTLDPGTETRNGTTTMISEMFMSHYNLRSNIENVTQAAEWHNAIQELAMSTRLGIPITLSTDPRHAFTENIGTGFAANRFSQWPESLGLAALRSPEIVQKFAEVAREEYMAIGLRSALHPQIDLSTEYRWARIANTMGEDANLTSQLVVAYLKGFQGEEIGPHSVTTVTKHFPGGGPMENGEDSHFTYGKSQVYPGNNFDYHLIPFKAAIAAGARQIMPYYSKILNTTYEEVGFSFNKGIITDLLRHELGFDGIVCSDWGLITDTVILGQDMPARAWGVEYLSELDRAARVLGAGVDQFGGEQRPELIVQLVEEGRVSEERIDESARRLLREKFVLGLFDNPFVDVEQAEIVVGNPYFVRLGQEAQRAAYTLLTNKDDILPLKNFAGRVYAEGFDASYLTNRSIEVVETPEEADVAFLRLQAPFEPRPGGFEASYTAGSLEYNATEKARQAAIYSAVPTIVDVYLGRPAAVPEIAENAAAFLGSFGSGPDAFLDVVFGAAEPKGQLPFDLPRSNQAVENSYEDVPFDTENPVARFGDGLRYKQDC</sequence>
<dbReference type="Proteomes" id="UP001056384">
    <property type="component" value="Chromosome 1"/>
</dbReference>
<keyword evidence="6" id="KW-0325">Glycoprotein</keyword>
<evidence type="ECO:0000256" key="6">
    <source>
        <dbReference type="ARBA" id="ARBA00023180"/>
    </source>
</evidence>
<evidence type="ECO:0000256" key="10">
    <source>
        <dbReference type="SAM" id="SignalP"/>
    </source>
</evidence>
<keyword evidence="5 13" id="KW-0378">Hydrolase</keyword>
<feature type="domain" description="Glycoside hydrolase family 3 C-terminal" evidence="12">
    <location>
        <begin position="489"/>
        <end position="624"/>
    </location>
</feature>
<dbReference type="InterPro" id="IPR017853">
    <property type="entry name" value="GH"/>
</dbReference>
<organism evidence="13 14">
    <name type="scientific">Septoria linicola</name>
    <dbReference type="NCBI Taxonomy" id="215465"/>
    <lineage>
        <taxon>Eukaryota</taxon>
        <taxon>Fungi</taxon>
        <taxon>Dikarya</taxon>
        <taxon>Ascomycota</taxon>
        <taxon>Pezizomycotina</taxon>
        <taxon>Dothideomycetes</taxon>
        <taxon>Dothideomycetidae</taxon>
        <taxon>Mycosphaerellales</taxon>
        <taxon>Mycosphaerellaceae</taxon>
        <taxon>Septoria</taxon>
    </lineage>
</organism>
<evidence type="ECO:0000256" key="7">
    <source>
        <dbReference type="ARBA" id="ARBA00023277"/>
    </source>
</evidence>
<dbReference type="InterPro" id="IPR036881">
    <property type="entry name" value="Glyco_hydro_3_C_sf"/>
</dbReference>
<evidence type="ECO:0000256" key="4">
    <source>
        <dbReference type="ARBA" id="ARBA00022729"/>
    </source>
</evidence>
<feature type="signal peptide" evidence="10">
    <location>
        <begin position="1"/>
        <end position="24"/>
    </location>
</feature>
<evidence type="ECO:0000313" key="13">
    <source>
        <dbReference type="EMBL" id="USW47181.1"/>
    </source>
</evidence>
<evidence type="ECO:0000256" key="9">
    <source>
        <dbReference type="ARBA" id="ARBA00023326"/>
    </source>
</evidence>
<keyword evidence="9" id="KW-0624">Polysaccharide degradation</keyword>
<accession>A0A9Q9AJQ1</accession>
<dbReference type="Pfam" id="PF00933">
    <property type="entry name" value="Glyco_hydro_3"/>
    <property type="match status" value="1"/>
</dbReference>
<evidence type="ECO:0000256" key="3">
    <source>
        <dbReference type="ARBA" id="ARBA00012744"/>
    </source>
</evidence>
<evidence type="ECO:0000256" key="5">
    <source>
        <dbReference type="ARBA" id="ARBA00022801"/>
    </source>
</evidence>
<dbReference type="SUPFAM" id="SSF52279">
    <property type="entry name" value="Beta-D-glucan exohydrolase, C-terminal domain"/>
    <property type="match status" value="1"/>
</dbReference>
<dbReference type="PRINTS" id="PR00133">
    <property type="entry name" value="GLHYDRLASE3"/>
</dbReference>
<evidence type="ECO:0000256" key="8">
    <source>
        <dbReference type="ARBA" id="ARBA00023295"/>
    </source>
</evidence>
<reference evidence="13" key="1">
    <citation type="submission" date="2022-06" db="EMBL/GenBank/DDBJ databases">
        <title>Complete genome sequences of two strains of the flax pathogen Septoria linicola.</title>
        <authorList>
            <person name="Lapalu N."/>
            <person name="Simon A."/>
            <person name="Demenou B."/>
            <person name="Paumier D."/>
            <person name="Guillot M.-P."/>
            <person name="Gout L."/>
            <person name="Valade R."/>
        </authorList>
    </citation>
    <scope>NUCLEOTIDE SEQUENCE</scope>
    <source>
        <strain evidence="13">SE15195</strain>
    </source>
</reference>
<dbReference type="GO" id="GO:0008422">
    <property type="term" value="F:beta-glucosidase activity"/>
    <property type="evidence" value="ECO:0007669"/>
    <property type="project" value="UniProtKB-EC"/>
</dbReference>
<dbReference type="EC" id="3.2.1.21" evidence="3"/>
<evidence type="ECO:0000313" key="14">
    <source>
        <dbReference type="Proteomes" id="UP001056384"/>
    </source>
</evidence>
<feature type="chain" id="PRO_5040238092" description="beta-glucosidase" evidence="10">
    <location>
        <begin position="25"/>
        <end position="628"/>
    </location>
</feature>
<evidence type="ECO:0000256" key="1">
    <source>
        <dbReference type="ARBA" id="ARBA00000448"/>
    </source>
</evidence>
<evidence type="ECO:0000256" key="2">
    <source>
        <dbReference type="ARBA" id="ARBA00005336"/>
    </source>
</evidence>
<dbReference type="InterPro" id="IPR001764">
    <property type="entry name" value="Glyco_hydro_3_N"/>
</dbReference>
<dbReference type="OrthoDB" id="416222at2759"/>
<evidence type="ECO:0000259" key="11">
    <source>
        <dbReference type="Pfam" id="PF00933"/>
    </source>
</evidence>
<dbReference type="Gene3D" id="3.20.20.300">
    <property type="entry name" value="Glycoside hydrolase, family 3, N-terminal domain"/>
    <property type="match status" value="1"/>
</dbReference>
<dbReference type="InterPro" id="IPR036962">
    <property type="entry name" value="Glyco_hydro_3_N_sf"/>
</dbReference>
<feature type="domain" description="Glycoside hydrolase family 3 N-terminal" evidence="11">
    <location>
        <begin position="66"/>
        <end position="414"/>
    </location>
</feature>
<dbReference type="EMBL" id="CP099418">
    <property type="protein sequence ID" value="USW47181.1"/>
    <property type="molecule type" value="Genomic_DNA"/>
</dbReference>
<comment type="catalytic activity">
    <reaction evidence="1">
        <text>Hydrolysis of terminal, non-reducing beta-D-glucosyl residues with release of beta-D-glucose.</text>
        <dbReference type="EC" id="3.2.1.21"/>
    </reaction>
</comment>
<dbReference type="InterPro" id="IPR051915">
    <property type="entry name" value="Cellulose_Degrad_GH3"/>
</dbReference>
<keyword evidence="8" id="KW-0326">Glycosidase</keyword>
<protein>
    <recommendedName>
        <fullName evidence="3">beta-glucosidase</fullName>
        <ecNumber evidence="3">3.2.1.21</ecNumber>
    </recommendedName>
</protein>
<dbReference type="InterPro" id="IPR002772">
    <property type="entry name" value="Glyco_hydro_3_C"/>
</dbReference>
<dbReference type="PANTHER" id="PTHR30620:SF16">
    <property type="entry name" value="LYSOSOMAL BETA GLUCOSIDASE"/>
    <property type="match status" value="1"/>
</dbReference>
<gene>
    <name evidence="13" type="ORF">Slin15195_G005000</name>
</gene>
<name>A0A9Q9AJQ1_9PEZI</name>
<proteinExistence type="inferred from homology"/>
<dbReference type="AlphaFoldDB" id="A0A9Q9AJQ1"/>
<dbReference type="GO" id="GO:0009251">
    <property type="term" value="P:glucan catabolic process"/>
    <property type="evidence" value="ECO:0007669"/>
    <property type="project" value="TreeGrafter"/>
</dbReference>